<evidence type="ECO:0000313" key="3">
    <source>
        <dbReference type="Proteomes" id="UP001055172"/>
    </source>
</evidence>
<dbReference type="AlphaFoldDB" id="A0AA37GJU1"/>
<keyword evidence="3" id="KW-1185">Reference proteome</keyword>
<name>A0AA37GJU1_9PEZI</name>
<reference evidence="2 3" key="1">
    <citation type="submission" date="2021-07" db="EMBL/GenBank/DDBJ databases">
        <title>Genome data of Colletotrichum spaethianum.</title>
        <authorList>
            <person name="Utami Y.D."/>
            <person name="Hiruma K."/>
        </authorList>
    </citation>
    <scope>NUCLEOTIDE SEQUENCE [LARGE SCALE GENOMIC DNA]</scope>
    <source>
        <strain evidence="2 3">MAFF 242679</strain>
    </source>
</reference>
<protein>
    <submittedName>
        <fullName evidence="2">Uncharacterized protein</fullName>
    </submittedName>
</protein>
<evidence type="ECO:0000256" key="1">
    <source>
        <dbReference type="SAM" id="MobiDB-lite"/>
    </source>
</evidence>
<comment type="caution">
    <text evidence="2">The sequence shown here is derived from an EMBL/GenBank/DDBJ whole genome shotgun (WGS) entry which is preliminary data.</text>
</comment>
<dbReference type="EMBL" id="BPPX01000008">
    <property type="protein sequence ID" value="GJC81994.1"/>
    <property type="molecule type" value="Genomic_DNA"/>
</dbReference>
<sequence>MGEYWVSGEQPRADPRAKHLANANRTTLSWGRDDLISQGFGHKANPRSVFTRAARATASRGGHDMDSTHQRLAWYEGSHPS</sequence>
<proteinExistence type="predicted"/>
<evidence type="ECO:0000313" key="2">
    <source>
        <dbReference type="EMBL" id="GJC81994.1"/>
    </source>
</evidence>
<gene>
    <name evidence="2" type="ORF">ColLi_04832</name>
</gene>
<accession>A0AA37GJU1</accession>
<organism evidence="2 3">
    <name type="scientific">Colletotrichum liriopes</name>
    <dbReference type="NCBI Taxonomy" id="708192"/>
    <lineage>
        <taxon>Eukaryota</taxon>
        <taxon>Fungi</taxon>
        <taxon>Dikarya</taxon>
        <taxon>Ascomycota</taxon>
        <taxon>Pezizomycotina</taxon>
        <taxon>Sordariomycetes</taxon>
        <taxon>Hypocreomycetidae</taxon>
        <taxon>Glomerellales</taxon>
        <taxon>Glomerellaceae</taxon>
        <taxon>Colletotrichum</taxon>
        <taxon>Colletotrichum spaethianum species complex</taxon>
    </lineage>
</organism>
<feature type="region of interest" description="Disordered" evidence="1">
    <location>
        <begin position="54"/>
        <end position="81"/>
    </location>
</feature>
<dbReference type="Proteomes" id="UP001055172">
    <property type="component" value="Unassembled WGS sequence"/>
</dbReference>